<feature type="transmembrane region" description="Helical" evidence="7">
    <location>
        <begin position="160"/>
        <end position="181"/>
    </location>
</feature>
<organism evidence="8 9">
    <name type="scientific">Sphingomonas donggukensis</name>
    <dbReference type="NCBI Taxonomy" id="2949093"/>
    <lineage>
        <taxon>Bacteria</taxon>
        <taxon>Pseudomonadati</taxon>
        <taxon>Pseudomonadota</taxon>
        <taxon>Alphaproteobacteria</taxon>
        <taxon>Sphingomonadales</taxon>
        <taxon>Sphingomonadaceae</taxon>
        <taxon>Sphingomonas</taxon>
    </lineage>
</organism>
<comment type="similarity">
    <text evidence="2">Belongs to the polysaccharide synthase family.</text>
</comment>
<protein>
    <submittedName>
        <fullName evidence="8">Lipopolysaccharide biosynthesis protein</fullName>
    </submittedName>
</protein>
<feature type="transmembrane region" description="Helical" evidence="7">
    <location>
        <begin position="403"/>
        <end position="425"/>
    </location>
</feature>
<feature type="transmembrane region" description="Helical" evidence="7">
    <location>
        <begin position="105"/>
        <end position="124"/>
    </location>
</feature>
<feature type="transmembrane region" description="Helical" evidence="7">
    <location>
        <begin position="343"/>
        <end position="365"/>
    </location>
</feature>
<feature type="transmembrane region" description="Helical" evidence="7">
    <location>
        <begin position="371"/>
        <end position="391"/>
    </location>
</feature>
<accession>A0ABY4TUH1</accession>
<feature type="transmembrane region" description="Helical" evidence="7">
    <location>
        <begin position="193"/>
        <end position="211"/>
    </location>
</feature>
<sequence length="469" mass="49396">MIWRSGTQILGQVIAWGSTFLVIRILAPEDYGLFAMTQVVLVLLNMLNGYGLASALIQKADADARAVRQLFGMLLILNLGLGGLQFALAPLAAGYFRHGQVAELLRVQALLYIATPFIALPYALLARAMDFRRQAAVNLISSVAGALAAIGGAMTGLGVWTLVLAPMVLFFTRAVGMMTAARAWMWPSFDFRGAGGMARFGGVMAAGQLFWFVQSQADVFIAGRHFDAHTLGIYTTALFLAQIFVAKFVPPLNEVAFSAYARMQGDAGGVAAAFCRSVGLILLVAMPFYLGLAVVARPLVAVMLGDKWIEVGPVVALLALAMPFMTLQILFAPASDARGQPGISARNGATGAILLPVAFLVGIQWGLPGLAAAWIVAWPLFLAICAWRTLPVIGVGVRDLAEAVAVPVLASVAMALVVLVVDRALPAMPALPHLSVLIATGGTVYAGWLLAFARPTVAAAIALVRNRGG</sequence>
<evidence type="ECO:0000313" key="8">
    <source>
        <dbReference type="EMBL" id="URW75102.1"/>
    </source>
</evidence>
<feature type="transmembrane region" description="Helical" evidence="7">
    <location>
        <begin position="231"/>
        <end position="249"/>
    </location>
</feature>
<dbReference type="Proteomes" id="UP001055580">
    <property type="component" value="Chromosome"/>
</dbReference>
<evidence type="ECO:0000256" key="4">
    <source>
        <dbReference type="ARBA" id="ARBA00022692"/>
    </source>
</evidence>
<keyword evidence="5 7" id="KW-1133">Transmembrane helix</keyword>
<feature type="transmembrane region" description="Helical" evidence="7">
    <location>
        <begin position="33"/>
        <end position="58"/>
    </location>
</feature>
<comment type="subcellular location">
    <subcellularLocation>
        <location evidence="1">Cell membrane</location>
        <topology evidence="1">Multi-pass membrane protein</topology>
    </subcellularLocation>
</comment>
<keyword evidence="3" id="KW-1003">Cell membrane</keyword>
<gene>
    <name evidence="8" type="ORF">M9980_11145</name>
</gene>
<feature type="transmembrane region" description="Helical" evidence="7">
    <location>
        <begin position="270"/>
        <end position="291"/>
    </location>
</feature>
<reference evidence="8" key="1">
    <citation type="submission" date="2022-05" db="EMBL/GenBank/DDBJ databases">
        <title>Sphingomonas sp. strain RMG20 Genome sequencing and assembly.</title>
        <authorList>
            <person name="Kim I."/>
        </authorList>
    </citation>
    <scope>NUCLEOTIDE SEQUENCE</scope>
    <source>
        <strain evidence="8">RMG20</strain>
    </source>
</reference>
<evidence type="ECO:0000256" key="5">
    <source>
        <dbReference type="ARBA" id="ARBA00022989"/>
    </source>
</evidence>
<dbReference type="Pfam" id="PF13440">
    <property type="entry name" value="Polysacc_synt_3"/>
    <property type="match status" value="1"/>
</dbReference>
<name>A0ABY4TUH1_9SPHN</name>
<feature type="transmembrane region" description="Helical" evidence="7">
    <location>
        <begin position="70"/>
        <end position="93"/>
    </location>
</feature>
<evidence type="ECO:0000256" key="6">
    <source>
        <dbReference type="ARBA" id="ARBA00023136"/>
    </source>
</evidence>
<dbReference type="PANTHER" id="PTHR30250:SF10">
    <property type="entry name" value="LIPOPOLYSACCHARIDE BIOSYNTHESIS PROTEIN WZXC"/>
    <property type="match status" value="1"/>
</dbReference>
<dbReference type="EMBL" id="CP098401">
    <property type="protein sequence ID" value="URW75102.1"/>
    <property type="molecule type" value="Genomic_DNA"/>
</dbReference>
<evidence type="ECO:0000313" key="9">
    <source>
        <dbReference type="Proteomes" id="UP001055580"/>
    </source>
</evidence>
<feature type="transmembrane region" description="Helical" evidence="7">
    <location>
        <begin position="9"/>
        <end position="27"/>
    </location>
</feature>
<keyword evidence="4 7" id="KW-0812">Transmembrane</keyword>
<feature type="transmembrane region" description="Helical" evidence="7">
    <location>
        <begin position="136"/>
        <end position="154"/>
    </location>
</feature>
<feature type="transmembrane region" description="Helical" evidence="7">
    <location>
        <begin position="311"/>
        <end position="331"/>
    </location>
</feature>
<evidence type="ECO:0000256" key="2">
    <source>
        <dbReference type="ARBA" id="ARBA00007430"/>
    </source>
</evidence>
<evidence type="ECO:0000256" key="3">
    <source>
        <dbReference type="ARBA" id="ARBA00022475"/>
    </source>
</evidence>
<dbReference type="PANTHER" id="PTHR30250">
    <property type="entry name" value="PST FAMILY PREDICTED COLANIC ACID TRANSPORTER"/>
    <property type="match status" value="1"/>
</dbReference>
<evidence type="ECO:0000256" key="1">
    <source>
        <dbReference type="ARBA" id="ARBA00004651"/>
    </source>
</evidence>
<proteinExistence type="inferred from homology"/>
<keyword evidence="6 7" id="KW-0472">Membrane</keyword>
<dbReference type="CDD" id="cd13127">
    <property type="entry name" value="MATE_tuaB_like"/>
    <property type="match status" value="1"/>
</dbReference>
<keyword evidence="9" id="KW-1185">Reference proteome</keyword>
<evidence type="ECO:0000256" key="7">
    <source>
        <dbReference type="SAM" id="Phobius"/>
    </source>
</evidence>
<dbReference type="InterPro" id="IPR050833">
    <property type="entry name" value="Poly_Biosynth_Transport"/>
</dbReference>